<reference evidence="2" key="2">
    <citation type="submission" date="2016-06" db="EMBL/GenBank/DDBJ databases">
        <title>The genome of a short-lived fish provides insights into sex chromosome evolution and the genetic control of aging.</title>
        <authorList>
            <person name="Reichwald K."/>
            <person name="Felder M."/>
            <person name="Petzold A."/>
            <person name="Koch P."/>
            <person name="Groth M."/>
            <person name="Platzer M."/>
        </authorList>
    </citation>
    <scope>NUCLEOTIDE SEQUENCE</scope>
    <source>
        <tissue evidence="2">Brain</tissue>
    </source>
</reference>
<gene>
    <name evidence="2" type="primary">SI:CH211-240B21.2</name>
</gene>
<dbReference type="PANTHER" id="PTHR45749:SF37">
    <property type="entry name" value="OS05G0311600 PROTEIN"/>
    <property type="match status" value="1"/>
</dbReference>
<evidence type="ECO:0000259" key="1">
    <source>
        <dbReference type="Pfam" id="PF14291"/>
    </source>
</evidence>
<name>A0A1A8AHA1_NOTFU</name>
<organism evidence="2">
    <name type="scientific">Nothobranchius furzeri</name>
    <name type="common">Turquoise killifish</name>
    <dbReference type="NCBI Taxonomy" id="105023"/>
    <lineage>
        <taxon>Eukaryota</taxon>
        <taxon>Metazoa</taxon>
        <taxon>Chordata</taxon>
        <taxon>Craniata</taxon>
        <taxon>Vertebrata</taxon>
        <taxon>Euteleostomi</taxon>
        <taxon>Actinopterygii</taxon>
        <taxon>Neopterygii</taxon>
        <taxon>Teleostei</taxon>
        <taxon>Neoteleostei</taxon>
        <taxon>Acanthomorphata</taxon>
        <taxon>Ovalentaria</taxon>
        <taxon>Atherinomorphae</taxon>
        <taxon>Cyprinodontiformes</taxon>
        <taxon>Nothobranchiidae</taxon>
        <taxon>Nothobranchius</taxon>
    </lineage>
</organism>
<reference evidence="2" key="1">
    <citation type="submission" date="2016-05" db="EMBL/GenBank/DDBJ databases">
        <authorList>
            <person name="Lavstsen T."/>
            <person name="Jespersen J.S."/>
        </authorList>
    </citation>
    <scope>NUCLEOTIDE SEQUENCE</scope>
    <source>
        <tissue evidence="2">Brain</tissue>
    </source>
</reference>
<accession>A0A1A8AHA1</accession>
<dbReference type="PANTHER" id="PTHR45749">
    <property type="match status" value="1"/>
</dbReference>
<proteinExistence type="predicted"/>
<dbReference type="InterPro" id="IPR025398">
    <property type="entry name" value="DUF4371"/>
</dbReference>
<sequence length="315" mass="35444">MDSTYCHACRHFSPPSSAGSVFDSPCGFRNWKKATERGGGFSVHAKSERHKDSMIAWRDYQRAVKANTTLANVLDKDHSKKVKENREYIRTIGEVILLTARQNIAQRGHNESEESNNKGNFREILEMVANHDPAVKRRLTSIHNAKYTSKIVQNEVLGCLAEMVRSEIIEEVKRSQYFSIMADETKDVSKQEQISFILRYYYDGAIKESFLHFESAERLDAVGLTEKIVIVNLLGRHGLDYKNNLIGQAYDGAAVMSGKHSGVQAKIKETAPFAFYIHCSAHCLNLVLVDSIKAVPEAEECFALLQSLYVFTSGS</sequence>
<dbReference type="Pfam" id="PF14291">
    <property type="entry name" value="DUF4371"/>
    <property type="match status" value="1"/>
</dbReference>
<feature type="domain" description="DUF4371" evidence="1">
    <location>
        <begin position="27"/>
        <end position="262"/>
    </location>
</feature>
<protein>
    <submittedName>
        <fullName evidence="2">Si:ch211-240b21.2</fullName>
    </submittedName>
</protein>
<dbReference type="AlphaFoldDB" id="A0A1A8AHA1"/>
<dbReference type="EMBL" id="HADY01015381">
    <property type="protein sequence ID" value="SBP53866.1"/>
    <property type="molecule type" value="Transcribed_RNA"/>
</dbReference>
<evidence type="ECO:0000313" key="2">
    <source>
        <dbReference type="EMBL" id="SBP53866.1"/>
    </source>
</evidence>